<dbReference type="EMBL" id="BART01013070">
    <property type="protein sequence ID" value="GAG88563.1"/>
    <property type="molecule type" value="Genomic_DNA"/>
</dbReference>
<comment type="caution">
    <text evidence="1">The sequence shown here is derived from an EMBL/GenBank/DDBJ whole genome shotgun (WGS) entry which is preliminary data.</text>
</comment>
<dbReference type="AlphaFoldDB" id="X1BWL1"/>
<evidence type="ECO:0000313" key="1">
    <source>
        <dbReference type="EMBL" id="GAG88563.1"/>
    </source>
</evidence>
<proteinExistence type="predicted"/>
<sequence length="38" mass="4119">SLLVSLLSVMPTLANKLILYSVSFINNSPFVLGNKGHM</sequence>
<name>X1BWL1_9ZZZZ</name>
<gene>
    <name evidence="1" type="ORF">S01H4_26943</name>
</gene>
<reference evidence="1" key="1">
    <citation type="journal article" date="2014" name="Front. Microbiol.">
        <title>High frequency of phylogenetically diverse reductive dehalogenase-homologous genes in deep subseafloor sedimentary metagenomes.</title>
        <authorList>
            <person name="Kawai M."/>
            <person name="Futagami T."/>
            <person name="Toyoda A."/>
            <person name="Takaki Y."/>
            <person name="Nishi S."/>
            <person name="Hori S."/>
            <person name="Arai W."/>
            <person name="Tsubouchi T."/>
            <person name="Morono Y."/>
            <person name="Uchiyama I."/>
            <person name="Ito T."/>
            <person name="Fujiyama A."/>
            <person name="Inagaki F."/>
            <person name="Takami H."/>
        </authorList>
    </citation>
    <scope>NUCLEOTIDE SEQUENCE</scope>
    <source>
        <strain evidence="1">Expedition CK06-06</strain>
    </source>
</reference>
<organism evidence="1">
    <name type="scientific">marine sediment metagenome</name>
    <dbReference type="NCBI Taxonomy" id="412755"/>
    <lineage>
        <taxon>unclassified sequences</taxon>
        <taxon>metagenomes</taxon>
        <taxon>ecological metagenomes</taxon>
    </lineage>
</organism>
<feature type="non-terminal residue" evidence="1">
    <location>
        <position position="1"/>
    </location>
</feature>
<protein>
    <submittedName>
        <fullName evidence="1">Uncharacterized protein</fullName>
    </submittedName>
</protein>
<accession>X1BWL1</accession>